<evidence type="ECO:0000313" key="2">
    <source>
        <dbReference type="Proteomes" id="UP000600918"/>
    </source>
</evidence>
<name>A0A834PCK4_VESPE</name>
<keyword evidence="2" id="KW-1185">Reference proteome</keyword>
<dbReference type="Proteomes" id="UP000600918">
    <property type="component" value="Unassembled WGS sequence"/>
</dbReference>
<accession>A0A834PCK4</accession>
<gene>
    <name evidence="1" type="ORF">H0235_003714</name>
</gene>
<evidence type="ECO:0000313" key="1">
    <source>
        <dbReference type="EMBL" id="KAF7435523.1"/>
    </source>
</evidence>
<comment type="caution">
    <text evidence="1">The sequence shown here is derived from an EMBL/GenBank/DDBJ whole genome shotgun (WGS) entry which is preliminary data.</text>
</comment>
<dbReference type="EMBL" id="JACSDY010000002">
    <property type="protein sequence ID" value="KAF7435523.1"/>
    <property type="molecule type" value="Genomic_DNA"/>
</dbReference>
<reference evidence="1" key="1">
    <citation type="journal article" date="2020" name="G3 (Bethesda)">
        <title>High-Quality Assemblies for Three Invasive Social Wasps from the &lt;i&gt;Vespula&lt;/i&gt; Genus.</title>
        <authorList>
            <person name="Harrop T.W.R."/>
            <person name="Guhlin J."/>
            <person name="McLaughlin G.M."/>
            <person name="Permina E."/>
            <person name="Stockwell P."/>
            <person name="Gilligan J."/>
            <person name="Le Lec M.F."/>
            <person name="Gruber M.A.M."/>
            <person name="Quinn O."/>
            <person name="Lovegrove M."/>
            <person name="Duncan E.J."/>
            <person name="Remnant E.J."/>
            <person name="Van Eeckhoven J."/>
            <person name="Graham B."/>
            <person name="Knapp R.A."/>
            <person name="Langford K.W."/>
            <person name="Kronenberg Z."/>
            <person name="Press M.O."/>
            <person name="Eacker S.M."/>
            <person name="Wilson-Rankin E.E."/>
            <person name="Purcell J."/>
            <person name="Lester P.J."/>
            <person name="Dearden P.K."/>
        </authorList>
    </citation>
    <scope>NUCLEOTIDE SEQUENCE</scope>
    <source>
        <strain evidence="1">Volc-1</strain>
    </source>
</reference>
<proteinExistence type="predicted"/>
<protein>
    <submittedName>
        <fullName evidence="1">Uncharacterized protein</fullName>
    </submittedName>
</protein>
<dbReference type="AlphaFoldDB" id="A0A834PCK4"/>
<sequence length="68" mass="7630">MNLENAPVSRSTGILSHFVNLNIVIPEAFILGSDEHHVDVGSIINLVCIIEKELEMTQESRVKQKRSE</sequence>
<organism evidence="1 2">
    <name type="scientific">Vespula pensylvanica</name>
    <name type="common">Western yellow jacket</name>
    <name type="synonym">Wasp</name>
    <dbReference type="NCBI Taxonomy" id="30213"/>
    <lineage>
        <taxon>Eukaryota</taxon>
        <taxon>Metazoa</taxon>
        <taxon>Ecdysozoa</taxon>
        <taxon>Arthropoda</taxon>
        <taxon>Hexapoda</taxon>
        <taxon>Insecta</taxon>
        <taxon>Pterygota</taxon>
        <taxon>Neoptera</taxon>
        <taxon>Endopterygota</taxon>
        <taxon>Hymenoptera</taxon>
        <taxon>Apocrita</taxon>
        <taxon>Aculeata</taxon>
        <taxon>Vespoidea</taxon>
        <taxon>Vespidae</taxon>
        <taxon>Vespinae</taxon>
        <taxon>Vespula</taxon>
    </lineage>
</organism>